<accession>A0A8H3J9Q6</accession>
<protein>
    <submittedName>
        <fullName evidence="3">Vacuolar protein sorting-associated protein 62</fullName>
    </submittedName>
</protein>
<keyword evidence="4" id="KW-1185">Reference proteome</keyword>
<organism evidence="3 4">
    <name type="scientific">Alectoria fallacina</name>
    <dbReference type="NCBI Taxonomy" id="1903189"/>
    <lineage>
        <taxon>Eukaryota</taxon>
        <taxon>Fungi</taxon>
        <taxon>Dikarya</taxon>
        <taxon>Ascomycota</taxon>
        <taxon>Pezizomycotina</taxon>
        <taxon>Lecanoromycetes</taxon>
        <taxon>OSLEUM clade</taxon>
        <taxon>Lecanoromycetidae</taxon>
        <taxon>Lecanorales</taxon>
        <taxon>Lecanorineae</taxon>
        <taxon>Parmeliaceae</taxon>
        <taxon>Alectoria</taxon>
    </lineage>
</organism>
<dbReference type="Proteomes" id="UP000664203">
    <property type="component" value="Unassembled WGS sequence"/>
</dbReference>
<name>A0A8H3J9Q6_9LECA</name>
<gene>
    <name evidence="3" type="primary">VPS62</name>
    <name evidence="3" type="ORF">ALECFALPRED_000409</name>
</gene>
<dbReference type="PANTHER" id="PTHR48172">
    <property type="match status" value="1"/>
</dbReference>
<proteinExistence type="predicted"/>
<evidence type="ECO:0000313" key="4">
    <source>
        <dbReference type="Proteomes" id="UP000664203"/>
    </source>
</evidence>
<feature type="region of interest" description="Disordered" evidence="1">
    <location>
        <begin position="456"/>
        <end position="479"/>
    </location>
</feature>
<sequence>MGHSPKSLEVPPEAVSTVSEKEGNEVEKILQYRPPPPSRSQDVRIKNFRTSVLPFLLGFTLVAFIFTALHTIPVIPTWLKSRVGSWSKTCGTDRGWQDPSAVDIETGPEDLANDPRVIHEIPQYVLDYAPLVHLYSEEQFWPCDIREHLFHVTPELNYTPIQGLPQLNLTNLDQLNQFEKGRHVFLTSNDNVEDRPDWLGGQTNIPDDFINDAKADYFGSHAARAKIRTQSHGGHSDAPAVLLTVDKGDGIVDAFWFFFYSYNLGNIVFNIRFGNHIGDWEHTLIRFQHGKPKVVFVSEHFFGSAYSYSAVEKIGNRPVVYSAVGTHAMYATPGTHPYILPLGILHDETDRGPLWDPALNTLTYTYNHVTDALRASNRTPDAPTQWFYFAGKWGDKFYPLNDNRQYGFAGEYHYVNGPLGPRFKHLGRRNVCQGRYSDPCDIKGRLDAGEVRVWPGLGEGDDWPDPEIRPPGLSDDRDD</sequence>
<comment type="caution">
    <text evidence="3">The sequence shown here is derived from an EMBL/GenBank/DDBJ whole genome shotgun (WGS) entry which is preliminary data.</text>
</comment>
<dbReference type="PANTHER" id="PTHR48172:SF2">
    <property type="entry name" value="VACUOLAR PROTEIN SORTING PROTEIN 62"/>
    <property type="match status" value="1"/>
</dbReference>
<keyword evidence="2" id="KW-0812">Transmembrane</keyword>
<keyword evidence="2" id="KW-0472">Membrane</keyword>
<dbReference type="AlphaFoldDB" id="A0A8H3J9Q6"/>
<reference evidence="3" key="1">
    <citation type="submission" date="2021-03" db="EMBL/GenBank/DDBJ databases">
        <authorList>
            <person name="Tagirdzhanova G."/>
        </authorList>
    </citation>
    <scope>NUCLEOTIDE SEQUENCE</scope>
</reference>
<evidence type="ECO:0000256" key="2">
    <source>
        <dbReference type="SAM" id="Phobius"/>
    </source>
</evidence>
<keyword evidence="2" id="KW-1133">Transmembrane helix</keyword>
<dbReference type="Pfam" id="PF06101">
    <property type="entry name" value="Vps62"/>
    <property type="match status" value="1"/>
</dbReference>
<evidence type="ECO:0000256" key="1">
    <source>
        <dbReference type="SAM" id="MobiDB-lite"/>
    </source>
</evidence>
<dbReference type="InterPro" id="IPR009291">
    <property type="entry name" value="Vps62"/>
</dbReference>
<feature type="transmembrane region" description="Helical" evidence="2">
    <location>
        <begin position="52"/>
        <end position="72"/>
    </location>
</feature>
<evidence type="ECO:0000313" key="3">
    <source>
        <dbReference type="EMBL" id="CAF9943465.1"/>
    </source>
</evidence>
<feature type="region of interest" description="Disordered" evidence="1">
    <location>
        <begin position="1"/>
        <end position="27"/>
    </location>
</feature>
<dbReference type="EMBL" id="CAJPDR010001047">
    <property type="protein sequence ID" value="CAF9943465.1"/>
    <property type="molecule type" value="Genomic_DNA"/>
</dbReference>
<dbReference type="OrthoDB" id="188042at2759"/>